<dbReference type="Proteomes" id="UP001458880">
    <property type="component" value="Unassembled WGS sequence"/>
</dbReference>
<organism evidence="3 4">
    <name type="scientific">Popillia japonica</name>
    <name type="common">Japanese beetle</name>
    <dbReference type="NCBI Taxonomy" id="7064"/>
    <lineage>
        <taxon>Eukaryota</taxon>
        <taxon>Metazoa</taxon>
        <taxon>Ecdysozoa</taxon>
        <taxon>Arthropoda</taxon>
        <taxon>Hexapoda</taxon>
        <taxon>Insecta</taxon>
        <taxon>Pterygota</taxon>
        <taxon>Neoptera</taxon>
        <taxon>Endopterygota</taxon>
        <taxon>Coleoptera</taxon>
        <taxon>Polyphaga</taxon>
        <taxon>Scarabaeiformia</taxon>
        <taxon>Scarabaeidae</taxon>
        <taxon>Rutelinae</taxon>
        <taxon>Popillia</taxon>
    </lineage>
</organism>
<evidence type="ECO:0000313" key="4">
    <source>
        <dbReference type="Proteomes" id="UP001458880"/>
    </source>
</evidence>
<feature type="compositionally biased region" description="Low complexity" evidence="1">
    <location>
        <begin position="50"/>
        <end position="59"/>
    </location>
</feature>
<name>A0AAW1N5R3_POPJA</name>
<keyword evidence="4" id="KW-1185">Reference proteome</keyword>
<evidence type="ECO:0000256" key="2">
    <source>
        <dbReference type="SAM" id="SignalP"/>
    </source>
</evidence>
<feature type="signal peptide" evidence="2">
    <location>
        <begin position="1"/>
        <end position="20"/>
    </location>
</feature>
<evidence type="ECO:0000256" key="1">
    <source>
        <dbReference type="SAM" id="MobiDB-lite"/>
    </source>
</evidence>
<protein>
    <submittedName>
        <fullName evidence="3">Uncharacterized protein</fullName>
    </submittedName>
</protein>
<evidence type="ECO:0000313" key="3">
    <source>
        <dbReference type="EMBL" id="KAK9753911.1"/>
    </source>
</evidence>
<dbReference type="AlphaFoldDB" id="A0AAW1N5R3"/>
<comment type="caution">
    <text evidence="3">The sequence shown here is derived from an EMBL/GenBank/DDBJ whole genome shotgun (WGS) entry which is preliminary data.</text>
</comment>
<keyword evidence="2" id="KW-0732">Signal</keyword>
<reference evidence="3 4" key="1">
    <citation type="journal article" date="2024" name="BMC Genomics">
        <title>De novo assembly and annotation of Popillia japonica's genome with initial clues to its potential as an invasive pest.</title>
        <authorList>
            <person name="Cucini C."/>
            <person name="Boschi S."/>
            <person name="Funari R."/>
            <person name="Cardaioli E."/>
            <person name="Iannotti N."/>
            <person name="Marturano G."/>
            <person name="Paoli F."/>
            <person name="Bruttini M."/>
            <person name="Carapelli A."/>
            <person name="Frati F."/>
            <person name="Nardi F."/>
        </authorList>
    </citation>
    <scope>NUCLEOTIDE SEQUENCE [LARGE SCALE GENOMIC DNA]</scope>
    <source>
        <strain evidence="3">DMR45628</strain>
    </source>
</reference>
<sequence>MKPIFLVLFVSILLGAASLASPKFNPNKPCFWLFKWRFPPRIPPTPPIPITTTTPAQPGTTPPIPVTTAQPVDNPASGGDIPETPTTEVSDARSADGGDGQLDGVQDD</sequence>
<feature type="chain" id="PRO_5043968362" evidence="2">
    <location>
        <begin position="21"/>
        <end position="108"/>
    </location>
</feature>
<feature type="region of interest" description="Disordered" evidence="1">
    <location>
        <begin position="44"/>
        <end position="108"/>
    </location>
</feature>
<proteinExistence type="predicted"/>
<dbReference type="EMBL" id="JASPKY010000009">
    <property type="protein sequence ID" value="KAK9753911.1"/>
    <property type="molecule type" value="Genomic_DNA"/>
</dbReference>
<gene>
    <name evidence="3" type="ORF">QE152_g1423</name>
</gene>
<accession>A0AAW1N5R3</accession>